<dbReference type="GO" id="GO:0003677">
    <property type="term" value="F:DNA binding"/>
    <property type="evidence" value="ECO:0007669"/>
    <property type="project" value="InterPro"/>
</dbReference>
<dbReference type="GO" id="GO:0000150">
    <property type="term" value="F:DNA strand exchange activity"/>
    <property type="evidence" value="ECO:0007669"/>
    <property type="project" value="InterPro"/>
</dbReference>
<dbReference type="InterPro" id="IPR011109">
    <property type="entry name" value="DNA_bind_recombinase_dom"/>
</dbReference>
<accession>A0A238WTS4</accession>
<dbReference type="InterPro" id="IPR036162">
    <property type="entry name" value="Resolvase-like_N_sf"/>
</dbReference>
<dbReference type="OrthoDB" id="4500247at2"/>
<dbReference type="RefSeq" id="WP_089301008.1">
    <property type="nucleotide sequence ID" value="NZ_FZNW01000007.1"/>
</dbReference>
<dbReference type="InterPro" id="IPR038109">
    <property type="entry name" value="DNA_bind_recomb_sf"/>
</dbReference>
<dbReference type="CDD" id="cd00338">
    <property type="entry name" value="Ser_Recombinase"/>
    <property type="match status" value="1"/>
</dbReference>
<dbReference type="PROSITE" id="PS51737">
    <property type="entry name" value="RECOMBINASE_DNA_BIND"/>
    <property type="match status" value="1"/>
</dbReference>
<dbReference type="Pfam" id="PF00239">
    <property type="entry name" value="Resolvase"/>
    <property type="match status" value="1"/>
</dbReference>
<dbReference type="EMBL" id="FZNW01000007">
    <property type="protein sequence ID" value="SNR49741.1"/>
    <property type="molecule type" value="Genomic_DNA"/>
</dbReference>
<dbReference type="Gene3D" id="3.90.1750.20">
    <property type="entry name" value="Putative Large Serine Recombinase, Chain B, Domain 2"/>
    <property type="match status" value="1"/>
</dbReference>
<evidence type="ECO:0000313" key="4">
    <source>
        <dbReference type="Proteomes" id="UP000198348"/>
    </source>
</evidence>
<evidence type="ECO:0000259" key="2">
    <source>
        <dbReference type="PROSITE" id="PS51737"/>
    </source>
</evidence>
<dbReference type="InterPro" id="IPR050639">
    <property type="entry name" value="SSR_resolvase"/>
</dbReference>
<dbReference type="PANTHER" id="PTHR30461">
    <property type="entry name" value="DNA-INVERTASE FROM LAMBDOID PROPHAGE"/>
    <property type="match status" value="1"/>
</dbReference>
<name>A0A238WTS4_9PSEU</name>
<dbReference type="AlphaFoldDB" id="A0A238WTS4"/>
<dbReference type="SUPFAM" id="SSF53041">
    <property type="entry name" value="Resolvase-like"/>
    <property type="match status" value="1"/>
</dbReference>
<dbReference type="PANTHER" id="PTHR30461:SF23">
    <property type="entry name" value="DNA RECOMBINASE-RELATED"/>
    <property type="match status" value="1"/>
</dbReference>
<dbReference type="Gene3D" id="3.40.50.1390">
    <property type="entry name" value="Resolvase, N-terminal catalytic domain"/>
    <property type="match status" value="1"/>
</dbReference>
<feature type="domain" description="Recombinase" evidence="2">
    <location>
        <begin position="165"/>
        <end position="289"/>
    </location>
</feature>
<dbReference type="InterPro" id="IPR006119">
    <property type="entry name" value="Resolv_N"/>
</dbReference>
<evidence type="ECO:0000313" key="3">
    <source>
        <dbReference type="EMBL" id="SNR49741.1"/>
    </source>
</evidence>
<reference evidence="3 4" key="1">
    <citation type="submission" date="2017-06" db="EMBL/GenBank/DDBJ databases">
        <authorList>
            <person name="Kim H.J."/>
            <person name="Triplett B.A."/>
        </authorList>
    </citation>
    <scope>NUCLEOTIDE SEQUENCE [LARGE SCALE GENOMIC DNA]</scope>
    <source>
        <strain evidence="3 4">DSM 45207</strain>
    </source>
</reference>
<dbReference type="SMART" id="SM00857">
    <property type="entry name" value="Resolvase"/>
    <property type="match status" value="1"/>
</dbReference>
<organism evidence="3 4">
    <name type="scientific">Haloechinothrix alba</name>
    <dbReference type="NCBI Taxonomy" id="664784"/>
    <lineage>
        <taxon>Bacteria</taxon>
        <taxon>Bacillati</taxon>
        <taxon>Actinomycetota</taxon>
        <taxon>Actinomycetes</taxon>
        <taxon>Pseudonocardiales</taxon>
        <taxon>Pseudonocardiaceae</taxon>
        <taxon>Haloechinothrix</taxon>
    </lineage>
</organism>
<feature type="domain" description="Resolvase/invertase-type recombinase catalytic" evidence="1">
    <location>
        <begin position="6"/>
        <end position="158"/>
    </location>
</feature>
<keyword evidence="4" id="KW-1185">Reference proteome</keyword>
<protein>
    <submittedName>
        <fullName evidence="3">Site-specific DNA recombinase</fullName>
    </submittedName>
</protein>
<evidence type="ECO:0000259" key="1">
    <source>
        <dbReference type="PROSITE" id="PS51736"/>
    </source>
</evidence>
<dbReference type="Proteomes" id="UP000198348">
    <property type="component" value="Unassembled WGS sequence"/>
</dbReference>
<dbReference type="Pfam" id="PF07508">
    <property type="entry name" value="Recombinase"/>
    <property type="match status" value="1"/>
</dbReference>
<sequence length="491" mass="54854">MEAGSKAREYLRVSVDASGRERSQDEQHAENVSVADRHGWKLGKPYWDTGSASRYATKAREGYDLLIKDLGAGKFAADVLIIWESSRGSRKVSEWVELIELCEKHGVQIHVTTHGRTYDPGNARDRRSLLEDSVDSEYESSKLSSRLRRSAASGAREGMPHGRCPYGYRRRYDDRTRKLIAQEPYEPEAQVVRELFHRLIKGHSLRAIAADFAERGIAKRSGGPFSAAHLRTIALSPLYAGLRQHAPGTHSGNTRTQLDATLYPATWPGLVSEADYYKVRRLLTDPARVTTRPGRGKHLLSMIARCGPCGGHLGARNDKRYGWQYHCLRGGCVRVNYAELNDYAEQVMLAYLARDDIHEALSAGDGQDDGQLAAIDDEIAGLRARLDELADAVAQGTVSVTLASRSEPQIEAQLRDAERRKQELATPSVLRDLVTPGADVARRWKTAEMSTKREVARLLLTPEVLGELRATRSPTRGHHHPITQRVEWIRQ</sequence>
<dbReference type="PROSITE" id="PS51736">
    <property type="entry name" value="RECOMBINASES_3"/>
    <property type="match status" value="1"/>
</dbReference>
<gene>
    <name evidence="3" type="ORF">SAMN06265360_107195</name>
</gene>
<proteinExistence type="predicted"/>